<evidence type="ECO:0000313" key="7">
    <source>
        <dbReference type="Proteomes" id="UP001604267"/>
    </source>
</evidence>
<keyword evidence="1" id="KW-0805">Transcription regulation</keyword>
<dbReference type="Pfam" id="PF14525">
    <property type="entry name" value="AraC_binding_2"/>
    <property type="match status" value="1"/>
</dbReference>
<evidence type="ECO:0000256" key="3">
    <source>
        <dbReference type="ARBA" id="ARBA00023163"/>
    </source>
</evidence>
<evidence type="ECO:0000256" key="2">
    <source>
        <dbReference type="ARBA" id="ARBA00023125"/>
    </source>
</evidence>
<dbReference type="InterPro" id="IPR020449">
    <property type="entry name" value="Tscrpt_reg_AraC-type_HTH"/>
</dbReference>
<dbReference type="InterPro" id="IPR018062">
    <property type="entry name" value="HTH_AraC-typ_CS"/>
</dbReference>
<keyword evidence="3" id="KW-0804">Transcription</keyword>
<dbReference type="InterPro" id="IPR018060">
    <property type="entry name" value="HTH_AraC"/>
</dbReference>
<dbReference type="EMBL" id="JBICYV010000014">
    <property type="protein sequence ID" value="MFG3014133.1"/>
    <property type="molecule type" value="Genomic_DNA"/>
</dbReference>
<keyword evidence="2" id="KW-0238">DNA-binding</keyword>
<dbReference type="PANTHER" id="PTHR46796:SF6">
    <property type="entry name" value="ARAC SUBFAMILY"/>
    <property type="match status" value="1"/>
</dbReference>
<gene>
    <name evidence="6" type="ORF">ACGFZB_27660</name>
</gene>
<organism evidence="6 7">
    <name type="scientific">Streptomyces cinerochromogenes</name>
    <dbReference type="NCBI Taxonomy" id="66422"/>
    <lineage>
        <taxon>Bacteria</taxon>
        <taxon>Bacillati</taxon>
        <taxon>Actinomycetota</taxon>
        <taxon>Actinomycetes</taxon>
        <taxon>Kitasatosporales</taxon>
        <taxon>Streptomycetaceae</taxon>
        <taxon>Streptomyces</taxon>
    </lineage>
</organism>
<proteinExistence type="predicted"/>
<dbReference type="Proteomes" id="UP001604267">
    <property type="component" value="Unassembled WGS sequence"/>
</dbReference>
<dbReference type="Gene3D" id="1.10.10.60">
    <property type="entry name" value="Homeodomain-like"/>
    <property type="match status" value="1"/>
</dbReference>
<evidence type="ECO:0000256" key="1">
    <source>
        <dbReference type="ARBA" id="ARBA00023015"/>
    </source>
</evidence>
<reference evidence="6 7" key="1">
    <citation type="submission" date="2024-10" db="EMBL/GenBank/DDBJ databases">
        <title>The Natural Products Discovery Center: Release of the First 8490 Sequenced Strains for Exploring Actinobacteria Biosynthetic Diversity.</title>
        <authorList>
            <person name="Kalkreuter E."/>
            <person name="Kautsar S.A."/>
            <person name="Yang D."/>
            <person name="Bader C.D."/>
            <person name="Teijaro C.N."/>
            <person name="Fluegel L."/>
            <person name="Davis C.M."/>
            <person name="Simpson J.R."/>
            <person name="Lauterbach L."/>
            <person name="Steele A.D."/>
            <person name="Gui C."/>
            <person name="Meng S."/>
            <person name="Li G."/>
            <person name="Viehrig K."/>
            <person name="Ye F."/>
            <person name="Su P."/>
            <person name="Kiefer A.F."/>
            <person name="Nichols A."/>
            <person name="Cepeda A.J."/>
            <person name="Yan W."/>
            <person name="Fan B."/>
            <person name="Jiang Y."/>
            <person name="Adhikari A."/>
            <person name="Zheng C.-J."/>
            <person name="Schuster L."/>
            <person name="Cowan T.M."/>
            <person name="Smanski M.J."/>
            <person name="Chevrette M.G."/>
            <person name="De Carvalho L.P.S."/>
            <person name="Shen B."/>
        </authorList>
    </citation>
    <scope>NUCLEOTIDE SEQUENCE [LARGE SCALE GENOMIC DNA]</scope>
    <source>
        <strain evidence="6 7">NPDC048320</strain>
    </source>
</reference>
<evidence type="ECO:0000259" key="5">
    <source>
        <dbReference type="PROSITE" id="PS01124"/>
    </source>
</evidence>
<dbReference type="InterPro" id="IPR050204">
    <property type="entry name" value="AraC_XylS_family_regulators"/>
</dbReference>
<dbReference type="RefSeq" id="WP_392820461.1">
    <property type="nucleotide sequence ID" value="NZ_JBICYV010000014.1"/>
</dbReference>
<dbReference type="PROSITE" id="PS01124">
    <property type="entry name" value="HTH_ARAC_FAMILY_2"/>
    <property type="match status" value="1"/>
</dbReference>
<feature type="domain" description="HTH araC/xylS-type" evidence="5">
    <location>
        <begin position="219"/>
        <end position="320"/>
    </location>
</feature>
<accession>A0ABW7BA96</accession>
<dbReference type="SMART" id="SM00342">
    <property type="entry name" value="HTH_ARAC"/>
    <property type="match status" value="1"/>
</dbReference>
<name>A0ABW7BA96_9ACTN</name>
<dbReference type="InterPro" id="IPR035418">
    <property type="entry name" value="AraC-bd_2"/>
</dbReference>
<dbReference type="PRINTS" id="PR00032">
    <property type="entry name" value="HTHARAC"/>
</dbReference>
<evidence type="ECO:0000313" key="6">
    <source>
        <dbReference type="EMBL" id="MFG3014133.1"/>
    </source>
</evidence>
<protein>
    <submittedName>
        <fullName evidence="6">Helix-turn-helix domain-containing protein</fullName>
    </submittedName>
</protein>
<feature type="region of interest" description="Disordered" evidence="4">
    <location>
        <begin position="317"/>
        <end position="337"/>
    </location>
</feature>
<dbReference type="PROSITE" id="PS00041">
    <property type="entry name" value="HTH_ARAC_FAMILY_1"/>
    <property type="match status" value="1"/>
</dbReference>
<keyword evidence="7" id="KW-1185">Reference proteome</keyword>
<comment type="caution">
    <text evidence="6">The sequence shown here is derived from an EMBL/GenBank/DDBJ whole genome shotgun (WGS) entry which is preliminary data.</text>
</comment>
<evidence type="ECO:0000256" key="4">
    <source>
        <dbReference type="SAM" id="MobiDB-lite"/>
    </source>
</evidence>
<sequence length="337" mass="36828">MLVERIFRSEDLSPADRFDCWRELVGRTHAPLELRSDHWADFRASQRVLDLGAVSVWPTSFQPVCFRRTPKLIRQSDPEGLHVSLPLSGALRTVRGTEETVYGPDSLCVVDTSQPVDVHGGDGAGLHTGVGLEVPKALLPLPRGQVDKAARLRLSAQTGFGSLLAYLLTQLASGTDSYAPADGPRLGTVVVDLLSALIAHALDSDSSLPPETRRQTLFLRIRAFVLGHLNDPGLTPPAIAAAHHISTSYLHRLFQQQGLTVSGWIRRQRLEHARRDLADPALRGTPVHVIASRWGFPRASDFSRAFRNAYGMPPKDYRHHHGSVLDGRSAHDAGGSG</sequence>
<dbReference type="SUPFAM" id="SSF46689">
    <property type="entry name" value="Homeodomain-like"/>
    <property type="match status" value="1"/>
</dbReference>
<dbReference type="InterPro" id="IPR009057">
    <property type="entry name" value="Homeodomain-like_sf"/>
</dbReference>
<dbReference type="Pfam" id="PF12833">
    <property type="entry name" value="HTH_18"/>
    <property type="match status" value="1"/>
</dbReference>
<dbReference type="PANTHER" id="PTHR46796">
    <property type="entry name" value="HTH-TYPE TRANSCRIPTIONAL ACTIVATOR RHAS-RELATED"/>
    <property type="match status" value="1"/>
</dbReference>